<protein>
    <submittedName>
        <fullName evidence="2">Uncharacterized protein</fullName>
    </submittedName>
</protein>
<evidence type="ECO:0000313" key="2">
    <source>
        <dbReference type="EMBL" id="OSD02545.1"/>
    </source>
</evidence>
<evidence type="ECO:0000256" key="1">
    <source>
        <dbReference type="SAM" id="SignalP"/>
    </source>
</evidence>
<accession>A0A1Y2IN57</accession>
<sequence length="119" mass="13158">MSTMLSLVCGGVAFLLCGGLATVLENCAPGPCRRRRAIQRAPAKFYVEQMRWRWSGRRWQSQILPSLVSVLVDLAFPRAACSPTRLAPSDGSLDCWDEHGLFDATLGESGEPLLVRRPR</sequence>
<keyword evidence="1" id="KW-0732">Signal</keyword>
<dbReference type="AlphaFoldDB" id="A0A1Y2IN57"/>
<feature type="chain" id="PRO_5012530951" evidence="1">
    <location>
        <begin position="22"/>
        <end position="119"/>
    </location>
</feature>
<organism evidence="2 3">
    <name type="scientific">Trametes coccinea (strain BRFM310)</name>
    <name type="common">Pycnoporus coccineus</name>
    <dbReference type="NCBI Taxonomy" id="1353009"/>
    <lineage>
        <taxon>Eukaryota</taxon>
        <taxon>Fungi</taxon>
        <taxon>Dikarya</taxon>
        <taxon>Basidiomycota</taxon>
        <taxon>Agaricomycotina</taxon>
        <taxon>Agaricomycetes</taxon>
        <taxon>Polyporales</taxon>
        <taxon>Polyporaceae</taxon>
        <taxon>Trametes</taxon>
    </lineage>
</organism>
<feature type="signal peptide" evidence="1">
    <location>
        <begin position="1"/>
        <end position="21"/>
    </location>
</feature>
<dbReference type="Proteomes" id="UP000193067">
    <property type="component" value="Unassembled WGS sequence"/>
</dbReference>
<evidence type="ECO:0000313" key="3">
    <source>
        <dbReference type="Proteomes" id="UP000193067"/>
    </source>
</evidence>
<reference evidence="2 3" key="1">
    <citation type="journal article" date="2015" name="Biotechnol. Biofuels">
        <title>Enhanced degradation of softwood versus hardwood by the white-rot fungus Pycnoporus coccineus.</title>
        <authorList>
            <person name="Couturier M."/>
            <person name="Navarro D."/>
            <person name="Chevret D."/>
            <person name="Henrissat B."/>
            <person name="Piumi F."/>
            <person name="Ruiz-Duenas F.J."/>
            <person name="Martinez A.T."/>
            <person name="Grigoriev I.V."/>
            <person name="Riley R."/>
            <person name="Lipzen A."/>
            <person name="Berrin J.G."/>
            <person name="Master E.R."/>
            <person name="Rosso M.N."/>
        </authorList>
    </citation>
    <scope>NUCLEOTIDE SEQUENCE [LARGE SCALE GENOMIC DNA]</scope>
    <source>
        <strain evidence="2 3">BRFM310</strain>
    </source>
</reference>
<gene>
    <name evidence="2" type="ORF">PYCCODRAFT_319987</name>
</gene>
<keyword evidence="3" id="KW-1185">Reference proteome</keyword>
<proteinExistence type="predicted"/>
<dbReference type="EMBL" id="KZ084104">
    <property type="protein sequence ID" value="OSD02545.1"/>
    <property type="molecule type" value="Genomic_DNA"/>
</dbReference>
<name>A0A1Y2IN57_TRAC3</name>